<evidence type="ECO:0000256" key="3">
    <source>
        <dbReference type="ARBA" id="ARBA00022827"/>
    </source>
</evidence>
<protein>
    <recommendedName>
        <fullName evidence="5">FAD-binding PCMH-type domain-containing protein</fullName>
    </recommendedName>
</protein>
<reference evidence="6 7" key="1">
    <citation type="submission" date="2018-12" db="EMBL/GenBank/DDBJ databases">
        <title>The complete genome of the methanogenic archaea of the candidate phylum Verstraetearchaeota, obtained from the metagenome of underground thermal water.</title>
        <authorList>
            <person name="Kadnikov V.V."/>
            <person name="Mardanov A.V."/>
            <person name="Beletsky A.V."/>
            <person name="Karnachuk O.V."/>
            <person name="Ravin N.V."/>
        </authorList>
    </citation>
    <scope>NUCLEOTIDE SEQUENCE [LARGE SCALE GENOMIC DNA]</scope>
    <source>
        <strain evidence="6">Ch88</strain>
    </source>
</reference>
<dbReference type="SUPFAM" id="SSF56176">
    <property type="entry name" value="FAD-binding/transporter-associated domain-like"/>
    <property type="match status" value="1"/>
</dbReference>
<proteinExistence type="predicted"/>
<dbReference type="InterPro" id="IPR016167">
    <property type="entry name" value="FAD-bd_PCMH_sub1"/>
</dbReference>
<dbReference type="GO" id="GO:0071949">
    <property type="term" value="F:FAD binding"/>
    <property type="evidence" value="ECO:0007669"/>
    <property type="project" value="InterPro"/>
</dbReference>
<dbReference type="GO" id="GO:0008720">
    <property type="term" value="F:D-lactate dehydrogenase (NAD+) activity"/>
    <property type="evidence" value="ECO:0007669"/>
    <property type="project" value="TreeGrafter"/>
</dbReference>
<dbReference type="InterPro" id="IPR016166">
    <property type="entry name" value="FAD-bd_PCMH"/>
</dbReference>
<keyword evidence="2" id="KW-0285">Flavoprotein</keyword>
<name>A0A444L895_METS7</name>
<dbReference type="InterPro" id="IPR016171">
    <property type="entry name" value="Vanillyl_alc_oxidase_C-sub2"/>
</dbReference>
<dbReference type="InterPro" id="IPR036318">
    <property type="entry name" value="FAD-bd_PCMH-like_sf"/>
</dbReference>
<dbReference type="Gene3D" id="1.10.45.10">
    <property type="entry name" value="Vanillyl-alcohol Oxidase, Chain A, domain 4"/>
    <property type="match status" value="1"/>
</dbReference>
<dbReference type="GO" id="GO:1903457">
    <property type="term" value="P:lactate catabolic process"/>
    <property type="evidence" value="ECO:0007669"/>
    <property type="project" value="TreeGrafter"/>
</dbReference>
<comment type="caution">
    <text evidence="6">The sequence shown here is derived from an EMBL/GenBank/DDBJ whole genome shotgun (WGS) entry which is preliminary data.</text>
</comment>
<gene>
    <name evidence="6" type="ORF">Metus_0580</name>
</gene>
<evidence type="ECO:0000256" key="4">
    <source>
        <dbReference type="ARBA" id="ARBA00023002"/>
    </source>
</evidence>
<dbReference type="EMBL" id="RXGA01000002">
    <property type="protein sequence ID" value="RWX73801.1"/>
    <property type="molecule type" value="Genomic_DNA"/>
</dbReference>
<evidence type="ECO:0000313" key="6">
    <source>
        <dbReference type="EMBL" id="RWX73801.1"/>
    </source>
</evidence>
<keyword evidence="4" id="KW-0560">Oxidoreductase</keyword>
<evidence type="ECO:0000259" key="5">
    <source>
        <dbReference type="PROSITE" id="PS51387"/>
    </source>
</evidence>
<dbReference type="PANTHER" id="PTHR11748:SF114">
    <property type="entry name" value="ARYL-ALCOHOL OXIDASE VANILLYL-ALCOHOL OXIDASE (AFU_ORTHOLOGUE AFUA_3G09500)-RELATED"/>
    <property type="match status" value="1"/>
</dbReference>
<dbReference type="Pfam" id="PF02913">
    <property type="entry name" value="FAD-oxidase_C"/>
    <property type="match status" value="1"/>
</dbReference>
<dbReference type="AlphaFoldDB" id="A0A444L895"/>
<dbReference type="SUPFAM" id="SSF55103">
    <property type="entry name" value="FAD-linked oxidases, C-terminal domain"/>
    <property type="match status" value="1"/>
</dbReference>
<dbReference type="Gene3D" id="3.30.43.10">
    <property type="entry name" value="Uridine Diphospho-n-acetylenolpyruvylglucosamine Reductase, domain 2"/>
    <property type="match status" value="1"/>
</dbReference>
<comment type="cofactor">
    <cofactor evidence="1">
        <name>FAD</name>
        <dbReference type="ChEBI" id="CHEBI:57692"/>
    </cofactor>
</comment>
<keyword evidence="3" id="KW-0274">FAD</keyword>
<evidence type="ECO:0000256" key="1">
    <source>
        <dbReference type="ARBA" id="ARBA00001974"/>
    </source>
</evidence>
<organism evidence="6 7">
    <name type="scientific">Methanosuratincola subterraneus</name>
    <dbReference type="NCBI Taxonomy" id="2593994"/>
    <lineage>
        <taxon>Archaea</taxon>
        <taxon>Thermoproteota</taxon>
        <taxon>Methanosuratincolia</taxon>
        <taxon>Candidatus Methanomethylicales</taxon>
        <taxon>Candidatus Methanomethylicaceae</taxon>
        <taxon>Candidatus Methanosuratincola (ex Vanwonterghem et al. 2016)</taxon>
    </lineage>
</organism>
<dbReference type="Gene3D" id="3.30.465.10">
    <property type="match status" value="1"/>
</dbReference>
<dbReference type="PANTHER" id="PTHR11748">
    <property type="entry name" value="D-LACTATE DEHYDROGENASE"/>
    <property type="match status" value="1"/>
</dbReference>
<dbReference type="InterPro" id="IPR004113">
    <property type="entry name" value="FAD-bd_oxidored_4_C"/>
</dbReference>
<dbReference type="PROSITE" id="PS51387">
    <property type="entry name" value="FAD_PCMH"/>
    <property type="match status" value="1"/>
</dbReference>
<evidence type="ECO:0000256" key="2">
    <source>
        <dbReference type="ARBA" id="ARBA00022630"/>
    </source>
</evidence>
<dbReference type="Proteomes" id="UP000288215">
    <property type="component" value="Unassembled WGS sequence"/>
</dbReference>
<evidence type="ECO:0000313" key="7">
    <source>
        <dbReference type="Proteomes" id="UP000288215"/>
    </source>
</evidence>
<dbReference type="GO" id="GO:0004458">
    <property type="term" value="F:D-lactate dehydrogenase (cytochrome) activity"/>
    <property type="evidence" value="ECO:0007669"/>
    <property type="project" value="TreeGrafter"/>
</dbReference>
<sequence length="486" mass="54415">MARGNKEILANLEQIVGPEYVSNEEADLQPYTWDMTWAEPRMPDYVVMPKTVTEVQRVLRLANHRKIPVIPYCNGTNIGGLCVPEEGGIIMDLKKMDRILKIDPETCYAVIEPGVSHAAFSAALKATNPQWKGEEFSKGFEFGWGVHPPSASVLAMAINHGIGHLNGRLGINSQLMSSMEVVLPTGEVAKIGSCAYSDSWHSFLPLPRMDGLFTGWLGTTGIVTKLGVWIFPIRPYKDVLTIAAASAEDITKYMVRWRHYSLCDEVTAVSWWLAQIPIVFPYSPKPADAPEFFSYTVISGWSQEELDYKRKMWKEVVAKERAKGTKLIDFEYPPEAKKGRTELPSRIVGSTKNYSKSCGGGIAWPGTFAPCKSWPILYEKWKEIYIRHGLSPATRFTDYQGAHYGMLRCMTPFNKRDPASVQAARDAMVECVRAGLPEGMLPYKPPVEYQNELNAVADAGYLYLMTKIKDMLDPNNIMNPGKLGIR</sequence>
<dbReference type="Pfam" id="PF01565">
    <property type="entry name" value="FAD_binding_4"/>
    <property type="match status" value="1"/>
</dbReference>
<dbReference type="InterPro" id="IPR016164">
    <property type="entry name" value="FAD-linked_Oxase-like_C"/>
</dbReference>
<accession>A0A444L895</accession>
<dbReference type="InterPro" id="IPR016169">
    <property type="entry name" value="FAD-bd_PCMH_sub2"/>
</dbReference>
<dbReference type="InterPro" id="IPR006094">
    <property type="entry name" value="Oxid_FAD_bind_N"/>
</dbReference>
<feature type="domain" description="FAD-binding PCMH-type" evidence="5">
    <location>
        <begin position="38"/>
        <end position="233"/>
    </location>
</feature>